<dbReference type="Proteomes" id="UP000030645">
    <property type="component" value="Unassembled WGS sequence"/>
</dbReference>
<organism evidence="1 2">
    <name type="scientific">Morus notabilis</name>
    <dbReference type="NCBI Taxonomy" id="981085"/>
    <lineage>
        <taxon>Eukaryota</taxon>
        <taxon>Viridiplantae</taxon>
        <taxon>Streptophyta</taxon>
        <taxon>Embryophyta</taxon>
        <taxon>Tracheophyta</taxon>
        <taxon>Spermatophyta</taxon>
        <taxon>Magnoliopsida</taxon>
        <taxon>eudicotyledons</taxon>
        <taxon>Gunneridae</taxon>
        <taxon>Pentapetalae</taxon>
        <taxon>rosids</taxon>
        <taxon>fabids</taxon>
        <taxon>Rosales</taxon>
        <taxon>Moraceae</taxon>
        <taxon>Moreae</taxon>
        <taxon>Morus</taxon>
    </lineage>
</organism>
<evidence type="ECO:0000313" key="1">
    <source>
        <dbReference type="EMBL" id="EXB67439.1"/>
    </source>
</evidence>
<dbReference type="AlphaFoldDB" id="W9RSL2"/>
<reference evidence="2" key="1">
    <citation type="submission" date="2013-01" db="EMBL/GenBank/DDBJ databases">
        <title>Draft Genome Sequence of a Mulberry Tree, Morus notabilis C.K. Schneid.</title>
        <authorList>
            <person name="He N."/>
            <person name="Zhao S."/>
        </authorList>
    </citation>
    <scope>NUCLEOTIDE SEQUENCE</scope>
</reference>
<accession>W9RSL2</accession>
<gene>
    <name evidence="1" type="ORF">L484_009519</name>
</gene>
<name>W9RSL2_9ROSA</name>
<evidence type="ECO:0000313" key="2">
    <source>
        <dbReference type="Proteomes" id="UP000030645"/>
    </source>
</evidence>
<proteinExistence type="predicted"/>
<dbReference type="EMBL" id="KE344564">
    <property type="protein sequence ID" value="EXB67439.1"/>
    <property type="molecule type" value="Genomic_DNA"/>
</dbReference>
<protein>
    <submittedName>
        <fullName evidence="1">Uncharacterized protein</fullName>
    </submittedName>
</protein>
<sequence length="78" mass="8347">MLEKSPLKKEAQRRPACICLVKPSLAEASGHQTNGIKTREVVRGCFRAARGNVTLEVPAWSLIMDGGGANREGSGQVL</sequence>
<keyword evidence="2" id="KW-1185">Reference proteome</keyword>